<feature type="region of interest" description="Disordered" evidence="1">
    <location>
        <begin position="21"/>
        <end position="47"/>
    </location>
</feature>
<name>A0A5P1EFU1_ASPOF</name>
<evidence type="ECO:0000313" key="3">
    <source>
        <dbReference type="Proteomes" id="UP000243459"/>
    </source>
</evidence>
<dbReference type="Gramene" id="ONK64766">
    <property type="protein sequence ID" value="ONK64766"/>
    <property type="gene ID" value="A4U43_C07F29690"/>
</dbReference>
<dbReference type="AlphaFoldDB" id="A0A5P1EFU1"/>
<evidence type="ECO:0000313" key="2">
    <source>
        <dbReference type="EMBL" id="ONK64766.1"/>
    </source>
</evidence>
<sequence>MLGVRRPPAIFMSRKVLGSVQFRRGDSDPGPKPGSAQKIDLCPGPGRAPAQLGPDLRGKMGIYYKLFLPTVGLLRLRLTQRAGFSALCMLFMGKDPVPEIGMLVLLGSLSLPEKNMLSLSSEQGGGLCNALRSSRRRGLRATLAGGGGQATSSCVCLEREGWKKSGGGGAPGAVAGLRSVGGGCFGGEGGRRK</sequence>
<protein>
    <submittedName>
        <fullName evidence="2">Uncharacterized protein</fullName>
    </submittedName>
</protein>
<keyword evidence="3" id="KW-1185">Reference proteome</keyword>
<accession>A0A5P1EFU1</accession>
<gene>
    <name evidence="2" type="ORF">A4U43_C07F29690</name>
</gene>
<dbReference type="EMBL" id="CM007387">
    <property type="protein sequence ID" value="ONK64766.1"/>
    <property type="molecule type" value="Genomic_DNA"/>
</dbReference>
<reference evidence="3" key="1">
    <citation type="journal article" date="2017" name="Nat. Commun.">
        <title>The asparagus genome sheds light on the origin and evolution of a young Y chromosome.</title>
        <authorList>
            <person name="Harkess A."/>
            <person name="Zhou J."/>
            <person name="Xu C."/>
            <person name="Bowers J.E."/>
            <person name="Van der Hulst R."/>
            <person name="Ayyampalayam S."/>
            <person name="Mercati F."/>
            <person name="Riccardi P."/>
            <person name="McKain M.R."/>
            <person name="Kakrana A."/>
            <person name="Tang H."/>
            <person name="Ray J."/>
            <person name="Groenendijk J."/>
            <person name="Arikit S."/>
            <person name="Mathioni S.M."/>
            <person name="Nakano M."/>
            <person name="Shan H."/>
            <person name="Telgmann-Rauber A."/>
            <person name="Kanno A."/>
            <person name="Yue Z."/>
            <person name="Chen H."/>
            <person name="Li W."/>
            <person name="Chen Y."/>
            <person name="Xu X."/>
            <person name="Zhang Y."/>
            <person name="Luo S."/>
            <person name="Chen H."/>
            <person name="Gao J."/>
            <person name="Mao Z."/>
            <person name="Pires J.C."/>
            <person name="Luo M."/>
            <person name="Kudrna D."/>
            <person name="Wing R.A."/>
            <person name="Meyers B.C."/>
            <person name="Yi K."/>
            <person name="Kong H."/>
            <person name="Lavrijsen P."/>
            <person name="Sunseri F."/>
            <person name="Falavigna A."/>
            <person name="Ye Y."/>
            <person name="Leebens-Mack J.H."/>
            <person name="Chen G."/>
        </authorList>
    </citation>
    <scope>NUCLEOTIDE SEQUENCE [LARGE SCALE GENOMIC DNA]</scope>
    <source>
        <strain evidence="3">cv. DH0086</strain>
    </source>
</reference>
<proteinExistence type="predicted"/>
<dbReference type="Proteomes" id="UP000243459">
    <property type="component" value="Chromosome 7"/>
</dbReference>
<evidence type="ECO:0000256" key="1">
    <source>
        <dbReference type="SAM" id="MobiDB-lite"/>
    </source>
</evidence>
<organism evidence="2 3">
    <name type="scientific">Asparagus officinalis</name>
    <name type="common">Garden asparagus</name>
    <dbReference type="NCBI Taxonomy" id="4686"/>
    <lineage>
        <taxon>Eukaryota</taxon>
        <taxon>Viridiplantae</taxon>
        <taxon>Streptophyta</taxon>
        <taxon>Embryophyta</taxon>
        <taxon>Tracheophyta</taxon>
        <taxon>Spermatophyta</taxon>
        <taxon>Magnoliopsida</taxon>
        <taxon>Liliopsida</taxon>
        <taxon>Asparagales</taxon>
        <taxon>Asparagaceae</taxon>
        <taxon>Asparagoideae</taxon>
        <taxon>Asparagus</taxon>
    </lineage>
</organism>